<reference evidence="1" key="1">
    <citation type="submission" date="2022-07" db="EMBL/GenBank/DDBJ databases">
        <title>Phylogenomic reconstructions and comparative analyses of Kickxellomycotina fungi.</title>
        <authorList>
            <person name="Reynolds N.K."/>
            <person name="Stajich J.E."/>
            <person name="Barry K."/>
            <person name="Grigoriev I.V."/>
            <person name="Crous P."/>
            <person name="Smith M.E."/>
        </authorList>
    </citation>
    <scope>NUCLEOTIDE SEQUENCE</scope>
    <source>
        <strain evidence="1">Benny 63K</strain>
    </source>
</reference>
<evidence type="ECO:0000313" key="1">
    <source>
        <dbReference type="EMBL" id="KAJ1901847.1"/>
    </source>
</evidence>
<sequence length="222" mass="25615">MSYVLISDTYPTRDQLASGANHLVVDSLASSASTLVCPFQHHASKPGKNILKYFPTKEDERIRQSLKLLKTVRNDFRTANYAQSFNWSEISQEYNRLQDSHAHLPSRDPAEELSWYAVVFRSKRRADCNNVDLFMADKNAYEEAYRMTNGSLLVYWYTDLDADNNCLATCVWSSRDIARSVNSLPAHKEAASLAAGSYVHYHIDRYRIQWRTEDKSFDLTPW</sequence>
<protein>
    <submittedName>
        <fullName evidence="1">Uncharacterized protein</fullName>
    </submittedName>
</protein>
<proteinExistence type="predicted"/>
<evidence type="ECO:0000313" key="2">
    <source>
        <dbReference type="Proteomes" id="UP001150581"/>
    </source>
</evidence>
<dbReference type="EMBL" id="JANBPG010000013">
    <property type="protein sequence ID" value="KAJ1901847.1"/>
    <property type="molecule type" value="Genomic_DNA"/>
</dbReference>
<keyword evidence="2" id="KW-1185">Reference proteome</keyword>
<name>A0ACC1IWA0_9FUNG</name>
<comment type="caution">
    <text evidence="1">The sequence shown here is derived from an EMBL/GenBank/DDBJ whole genome shotgun (WGS) entry which is preliminary data.</text>
</comment>
<organism evidence="1 2">
    <name type="scientific">Kickxella alabastrina</name>
    <dbReference type="NCBI Taxonomy" id="61397"/>
    <lineage>
        <taxon>Eukaryota</taxon>
        <taxon>Fungi</taxon>
        <taxon>Fungi incertae sedis</taxon>
        <taxon>Zoopagomycota</taxon>
        <taxon>Kickxellomycotina</taxon>
        <taxon>Kickxellomycetes</taxon>
        <taxon>Kickxellales</taxon>
        <taxon>Kickxellaceae</taxon>
        <taxon>Kickxella</taxon>
    </lineage>
</organism>
<dbReference type="Proteomes" id="UP001150581">
    <property type="component" value="Unassembled WGS sequence"/>
</dbReference>
<gene>
    <name evidence="1" type="ORF">LPJ66_000458</name>
</gene>
<accession>A0ACC1IWA0</accession>